<feature type="transmembrane region" description="Helical" evidence="1">
    <location>
        <begin position="21"/>
        <end position="39"/>
    </location>
</feature>
<sequence length="113" mass="13328">MRLDERDEREMVRFHRFNCNLIWDTNGIICLLFIPIRVQFAIQNFHFNCSFGFLEALPIETLMMVLLVKELPKSKSSSQISSKQLQKLLLGLKKASKPFKSYPKQAHFQFSLY</sequence>
<name>A0AAD9XB62_9ROSI</name>
<reference evidence="2" key="1">
    <citation type="journal article" date="2023" name="Plant J.">
        <title>Genome sequences and population genomics provide insights into the demographic history, inbreeding, and mutation load of two 'living fossil' tree species of Dipteronia.</title>
        <authorList>
            <person name="Feng Y."/>
            <person name="Comes H.P."/>
            <person name="Chen J."/>
            <person name="Zhu S."/>
            <person name="Lu R."/>
            <person name="Zhang X."/>
            <person name="Li P."/>
            <person name="Qiu J."/>
            <person name="Olsen K.M."/>
            <person name="Qiu Y."/>
        </authorList>
    </citation>
    <scope>NUCLEOTIDE SEQUENCE</scope>
    <source>
        <strain evidence="2">KIB01</strain>
    </source>
</reference>
<dbReference type="Proteomes" id="UP001280121">
    <property type="component" value="Unassembled WGS sequence"/>
</dbReference>
<evidence type="ECO:0000256" key="1">
    <source>
        <dbReference type="SAM" id="Phobius"/>
    </source>
</evidence>
<comment type="caution">
    <text evidence="2">The sequence shown here is derived from an EMBL/GenBank/DDBJ whole genome shotgun (WGS) entry which is preliminary data.</text>
</comment>
<keyword evidence="3" id="KW-1185">Reference proteome</keyword>
<gene>
    <name evidence="2" type="ORF">Ddye_009129</name>
</gene>
<keyword evidence="1" id="KW-0812">Transmembrane</keyword>
<organism evidence="2 3">
    <name type="scientific">Dipteronia dyeriana</name>
    <dbReference type="NCBI Taxonomy" id="168575"/>
    <lineage>
        <taxon>Eukaryota</taxon>
        <taxon>Viridiplantae</taxon>
        <taxon>Streptophyta</taxon>
        <taxon>Embryophyta</taxon>
        <taxon>Tracheophyta</taxon>
        <taxon>Spermatophyta</taxon>
        <taxon>Magnoliopsida</taxon>
        <taxon>eudicotyledons</taxon>
        <taxon>Gunneridae</taxon>
        <taxon>Pentapetalae</taxon>
        <taxon>rosids</taxon>
        <taxon>malvids</taxon>
        <taxon>Sapindales</taxon>
        <taxon>Sapindaceae</taxon>
        <taxon>Hippocastanoideae</taxon>
        <taxon>Acereae</taxon>
        <taxon>Dipteronia</taxon>
    </lineage>
</organism>
<keyword evidence="1" id="KW-0472">Membrane</keyword>
<evidence type="ECO:0000313" key="2">
    <source>
        <dbReference type="EMBL" id="KAK2656077.1"/>
    </source>
</evidence>
<accession>A0AAD9XB62</accession>
<proteinExistence type="predicted"/>
<dbReference type="EMBL" id="JANJYI010000003">
    <property type="protein sequence ID" value="KAK2656077.1"/>
    <property type="molecule type" value="Genomic_DNA"/>
</dbReference>
<evidence type="ECO:0000313" key="3">
    <source>
        <dbReference type="Proteomes" id="UP001280121"/>
    </source>
</evidence>
<keyword evidence="1" id="KW-1133">Transmembrane helix</keyword>
<dbReference type="AlphaFoldDB" id="A0AAD9XB62"/>
<protein>
    <submittedName>
        <fullName evidence="2">Uncharacterized protein</fullName>
    </submittedName>
</protein>